<protein>
    <submittedName>
        <fullName evidence="2">Uncharacterized protein</fullName>
    </submittedName>
</protein>
<name>A0AAE1F1Z0_PETCI</name>
<feature type="compositionally biased region" description="Polar residues" evidence="1">
    <location>
        <begin position="1"/>
        <end position="12"/>
    </location>
</feature>
<comment type="caution">
    <text evidence="2">The sequence shown here is derived from an EMBL/GenBank/DDBJ whole genome shotgun (WGS) entry which is preliminary data.</text>
</comment>
<dbReference type="EMBL" id="JAWQEG010003611">
    <property type="protein sequence ID" value="KAK3865346.1"/>
    <property type="molecule type" value="Genomic_DNA"/>
</dbReference>
<dbReference type="AlphaFoldDB" id="A0AAE1F1Z0"/>
<evidence type="ECO:0000313" key="3">
    <source>
        <dbReference type="Proteomes" id="UP001286313"/>
    </source>
</evidence>
<reference evidence="2" key="1">
    <citation type="submission" date="2023-10" db="EMBL/GenBank/DDBJ databases">
        <title>Genome assemblies of two species of porcelain crab, Petrolisthes cinctipes and Petrolisthes manimaculis (Anomura: Porcellanidae).</title>
        <authorList>
            <person name="Angst P."/>
        </authorList>
    </citation>
    <scope>NUCLEOTIDE SEQUENCE</scope>
    <source>
        <strain evidence="2">PB745_01</strain>
        <tissue evidence="2">Gill</tissue>
    </source>
</reference>
<proteinExistence type="predicted"/>
<evidence type="ECO:0000313" key="2">
    <source>
        <dbReference type="EMBL" id="KAK3865346.1"/>
    </source>
</evidence>
<organism evidence="2 3">
    <name type="scientific">Petrolisthes cinctipes</name>
    <name type="common">Flat porcelain crab</name>
    <dbReference type="NCBI Taxonomy" id="88211"/>
    <lineage>
        <taxon>Eukaryota</taxon>
        <taxon>Metazoa</taxon>
        <taxon>Ecdysozoa</taxon>
        <taxon>Arthropoda</taxon>
        <taxon>Crustacea</taxon>
        <taxon>Multicrustacea</taxon>
        <taxon>Malacostraca</taxon>
        <taxon>Eumalacostraca</taxon>
        <taxon>Eucarida</taxon>
        <taxon>Decapoda</taxon>
        <taxon>Pleocyemata</taxon>
        <taxon>Anomura</taxon>
        <taxon>Galatheoidea</taxon>
        <taxon>Porcellanidae</taxon>
        <taxon>Petrolisthes</taxon>
    </lineage>
</organism>
<feature type="region of interest" description="Disordered" evidence="1">
    <location>
        <begin position="55"/>
        <end position="76"/>
    </location>
</feature>
<evidence type="ECO:0000256" key="1">
    <source>
        <dbReference type="SAM" id="MobiDB-lite"/>
    </source>
</evidence>
<sequence length="154" mass="17176">MPLNHISYQTGDRSGALDGRRRKRGRNAHAAAATTTTHVRTHSYPRCWRRDTAAPSSAGTHWHRPRSTHLTRQPVPPAQVSTAAACTRPVLVCIARCSQSEGTVQDYRTLKVYRVTQCPGQLRHLLLLPSVTSGRPAYSRILYQSAFHTTLHQS</sequence>
<feature type="region of interest" description="Disordered" evidence="1">
    <location>
        <begin position="1"/>
        <end position="36"/>
    </location>
</feature>
<keyword evidence="3" id="KW-1185">Reference proteome</keyword>
<accession>A0AAE1F1Z0</accession>
<gene>
    <name evidence="2" type="ORF">Pcinc_029036</name>
</gene>
<dbReference type="Proteomes" id="UP001286313">
    <property type="component" value="Unassembled WGS sequence"/>
</dbReference>